<dbReference type="EnsemblPlants" id="Ma10_t16140.1">
    <property type="protein sequence ID" value="Ma10_p16140.1"/>
    <property type="gene ID" value="Ma10_g16140"/>
</dbReference>
<dbReference type="AlphaFoldDB" id="A0A804KWT5"/>
<evidence type="ECO:0000313" key="3">
    <source>
        <dbReference type="Proteomes" id="UP000012960"/>
    </source>
</evidence>
<name>A0A804KWT5_MUSAM</name>
<reference evidence="1" key="1">
    <citation type="submission" date="2021-03" db="EMBL/GenBank/DDBJ databases">
        <authorList>
            <consortium name="Genoscope - CEA"/>
            <person name="William W."/>
        </authorList>
    </citation>
    <scope>NUCLEOTIDE SEQUENCE</scope>
    <source>
        <strain evidence="1">Doubled-haploid Pahang</strain>
    </source>
</reference>
<dbReference type="InParanoid" id="A0A804KWT5"/>
<evidence type="ECO:0000313" key="1">
    <source>
        <dbReference type="EMBL" id="CAG1853680.1"/>
    </source>
</evidence>
<sequence>MDEFSFPTIAVDQDSLCSPPFPHFAASPLWFLPSSDAERKISGDGPRCFFSAEGEEEEASKVAGAAALEDSMDMLWEDFNEELRRSFCERDREAEVPDYGMAELRCLQVLSESKNGSLIHRRRSSLILILKVLKKLFLTHRDSSSRRTPLC</sequence>
<proteinExistence type="predicted"/>
<dbReference type="FunCoup" id="A0A804KWT5">
    <property type="interactions" value="108"/>
</dbReference>
<protein>
    <submittedName>
        <fullName evidence="1">(wild Malaysian banana) hypothetical protein</fullName>
    </submittedName>
</protein>
<dbReference type="PANTHER" id="PTHR34666:SF1">
    <property type="entry name" value="OS02G0554800 PROTEIN"/>
    <property type="match status" value="1"/>
</dbReference>
<dbReference type="EMBL" id="HG996476">
    <property type="protein sequence ID" value="CAG1853680.1"/>
    <property type="molecule type" value="Genomic_DNA"/>
</dbReference>
<organism evidence="2 3">
    <name type="scientific">Musa acuminata subsp. malaccensis</name>
    <name type="common">Wild banana</name>
    <name type="synonym">Musa malaccensis</name>
    <dbReference type="NCBI Taxonomy" id="214687"/>
    <lineage>
        <taxon>Eukaryota</taxon>
        <taxon>Viridiplantae</taxon>
        <taxon>Streptophyta</taxon>
        <taxon>Embryophyta</taxon>
        <taxon>Tracheophyta</taxon>
        <taxon>Spermatophyta</taxon>
        <taxon>Magnoliopsida</taxon>
        <taxon>Liliopsida</taxon>
        <taxon>Zingiberales</taxon>
        <taxon>Musaceae</taxon>
        <taxon>Musa</taxon>
    </lineage>
</organism>
<dbReference type="Gramene" id="Ma10_t16140.1">
    <property type="protein sequence ID" value="Ma10_p16140.1"/>
    <property type="gene ID" value="Ma10_g16140"/>
</dbReference>
<dbReference type="Proteomes" id="UP000012960">
    <property type="component" value="Unplaced"/>
</dbReference>
<keyword evidence="3" id="KW-1185">Reference proteome</keyword>
<dbReference type="OrthoDB" id="1917400at2759"/>
<dbReference type="OMA" id="YYCYDDG"/>
<dbReference type="PANTHER" id="PTHR34666">
    <property type="entry name" value="EXPRESSED PROTEIN"/>
    <property type="match status" value="1"/>
</dbReference>
<accession>A0A804KWT5</accession>
<reference evidence="2" key="2">
    <citation type="submission" date="2021-05" db="UniProtKB">
        <authorList>
            <consortium name="EnsemblPlants"/>
        </authorList>
    </citation>
    <scope>IDENTIFICATION</scope>
    <source>
        <strain evidence="2">subsp. malaccensis</strain>
    </source>
</reference>
<evidence type="ECO:0000313" key="2">
    <source>
        <dbReference type="EnsemblPlants" id="Ma10_p16140.1"/>
    </source>
</evidence>
<gene>
    <name evidence="1" type="ORF">GSMUA_319060.1</name>
</gene>